<feature type="domain" description="Protein kinase" evidence="2">
    <location>
        <begin position="49"/>
        <end position="328"/>
    </location>
</feature>
<dbReference type="GO" id="GO:0005524">
    <property type="term" value="F:ATP binding"/>
    <property type="evidence" value="ECO:0007669"/>
    <property type="project" value="InterPro"/>
</dbReference>
<dbReference type="InterPro" id="IPR000719">
    <property type="entry name" value="Prot_kinase_dom"/>
</dbReference>
<evidence type="ECO:0000313" key="6">
    <source>
        <dbReference type="WormBase" id="SRAE_2000022600"/>
    </source>
</evidence>
<sequence>MSSHKPSIARNVSSSGKRSIKSDKKKPTEVYNRYLFPMTITNMYNGIKYIITGLQRVEKFGGIYIVTDKNTNALKSIKFGLADNYHVEIDVYVTCMELFPDTNKINKIIDYGIIEGRDEPFILMENMALNLGEYLKTFENNRFDSLTGFTVLLECLKCISFFHSIGFVHRNIKPSSFYIELNDNKSINRMFICDFEGAQRVNLEPSKLGNMSNSLKEIYERRLKEKTCGLKYCPIRQHNPCKPIFKDDIESWFYMGLFFLEGTLPWVKCSNHDEMKVEKAKQKMRDPGNNFYKHAPIRFTTLINHIDNFEESEPINYDFLIDKMEKYIKFLQEEDKNKFELSKDKYIMEAEKYRKNGSVEKGKMKNNGEGKGEQAKCEKKKKAMI</sequence>
<reference evidence="5" key="2">
    <citation type="submission" date="2020-12" db="UniProtKB">
        <authorList>
            <consortium name="WormBaseParasite"/>
        </authorList>
    </citation>
    <scope>IDENTIFICATION</scope>
</reference>
<dbReference type="InterPro" id="IPR050235">
    <property type="entry name" value="CK1_Ser-Thr_kinase"/>
</dbReference>
<dbReference type="SMART" id="SM00220">
    <property type="entry name" value="S_TKc"/>
    <property type="match status" value="1"/>
</dbReference>
<keyword evidence="3" id="KW-0418">Kinase</keyword>
<name>A0A090L737_STRRB</name>
<dbReference type="PANTHER" id="PTHR11909">
    <property type="entry name" value="CASEIN KINASE-RELATED"/>
    <property type="match status" value="1"/>
</dbReference>
<accession>A0A090L737</accession>
<feature type="compositionally biased region" description="Basic and acidic residues" evidence="1">
    <location>
        <begin position="357"/>
        <end position="377"/>
    </location>
</feature>
<dbReference type="PROSITE" id="PS50011">
    <property type="entry name" value="PROTEIN_KINASE_DOM"/>
    <property type="match status" value="1"/>
</dbReference>
<dbReference type="WormBase" id="SRAE_2000022600">
    <property type="protein sequence ID" value="SRP09949"/>
    <property type="gene ID" value="WBGene00260417"/>
</dbReference>
<dbReference type="Gene3D" id="1.10.510.10">
    <property type="entry name" value="Transferase(Phosphotransferase) domain 1"/>
    <property type="match status" value="1"/>
</dbReference>
<evidence type="ECO:0000313" key="5">
    <source>
        <dbReference type="WBParaSite" id="SRAE_2000022600.1"/>
    </source>
</evidence>
<protein>
    <submittedName>
        <fullName evidence="3">Protein kinase domain and Serine/threonine-/dual specificity protein kinase, catalytic domain and Protein kinase-like domain-containing protein</fullName>
    </submittedName>
</protein>
<feature type="region of interest" description="Disordered" evidence="1">
    <location>
        <begin position="1"/>
        <end position="25"/>
    </location>
</feature>
<dbReference type="GeneID" id="36377911"/>
<dbReference type="EMBL" id="LN609529">
    <property type="protein sequence ID" value="CEF65547.1"/>
    <property type="molecule type" value="Genomic_DNA"/>
</dbReference>
<gene>
    <name evidence="3 5 6" type="ORF">SRAE_2000022600</name>
</gene>
<dbReference type="GO" id="GO:0004672">
    <property type="term" value="F:protein kinase activity"/>
    <property type="evidence" value="ECO:0007669"/>
    <property type="project" value="InterPro"/>
</dbReference>
<dbReference type="CTD" id="36377911"/>
<evidence type="ECO:0000259" key="2">
    <source>
        <dbReference type="PROSITE" id="PS50011"/>
    </source>
</evidence>
<dbReference type="SUPFAM" id="SSF56112">
    <property type="entry name" value="Protein kinase-like (PK-like)"/>
    <property type="match status" value="1"/>
</dbReference>
<dbReference type="RefSeq" id="XP_024504747.1">
    <property type="nucleotide sequence ID" value="XM_024651028.1"/>
</dbReference>
<dbReference type="Proteomes" id="UP000035682">
    <property type="component" value="Unplaced"/>
</dbReference>
<evidence type="ECO:0000313" key="3">
    <source>
        <dbReference type="EMBL" id="CEF65547.1"/>
    </source>
</evidence>
<dbReference type="InterPro" id="IPR011009">
    <property type="entry name" value="Kinase-like_dom_sf"/>
</dbReference>
<keyword evidence="3" id="KW-0808">Transferase</keyword>
<reference evidence="3 4" key="1">
    <citation type="submission" date="2014-09" db="EMBL/GenBank/DDBJ databases">
        <authorList>
            <person name="Martin A.A."/>
        </authorList>
    </citation>
    <scope>NUCLEOTIDE SEQUENCE</scope>
    <source>
        <strain evidence="4">ED321</strain>
        <strain evidence="3">ED321 Heterogonic</strain>
    </source>
</reference>
<feature type="compositionally biased region" description="Polar residues" evidence="1">
    <location>
        <begin position="1"/>
        <end position="17"/>
    </location>
</feature>
<organism evidence="3">
    <name type="scientific">Strongyloides ratti</name>
    <name type="common">Parasitic roundworm</name>
    <dbReference type="NCBI Taxonomy" id="34506"/>
    <lineage>
        <taxon>Eukaryota</taxon>
        <taxon>Metazoa</taxon>
        <taxon>Ecdysozoa</taxon>
        <taxon>Nematoda</taxon>
        <taxon>Chromadorea</taxon>
        <taxon>Rhabditida</taxon>
        <taxon>Tylenchina</taxon>
        <taxon>Panagrolaimomorpha</taxon>
        <taxon>Strongyloidoidea</taxon>
        <taxon>Strongyloididae</taxon>
        <taxon>Strongyloides</taxon>
    </lineage>
</organism>
<dbReference type="WBParaSite" id="SRAE_2000022600.1">
    <property type="protein sequence ID" value="SRAE_2000022600.1"/>
    <property type="gene ID" value="WBGene00260417"/>
</dbReference>
<evidence type="ECO:0000313" key="4">
    <source>
        <dbReference type="Proteomes" id="UP000035682"/>
    </source>
</evidence>
<keyword evidence="4" id="KW-1185">Reference proteome</keyword>
<dbReference type="AlphaFoldDB" id="A0A090L737"/>
<dbReference type="OrthoDB" id="4062651at2759"/>
<feature type="region of interest" description="Disordered" evidence="1">
    <location>
        <begin position="357"/>
        <end position="385"/>
    </location>
</feature>
<dbReference type="STRING" id="34506.A0A090L737"/>
<proteinExistence type="predicted"/>
<evidence type="ECO:0000256" key="1">
    <source>
        <dbReference type="SAM" id="MobiDB-lite"/>
    </source>
</evidence>